<evidence type="ECO:0000313" key="1">
    <source>
        <dbReference type="EMBL" id="RLN55131.1"/>
    </source>
</evidence>
<dbReference type="AlphaFoldDB" id="A0A3F2RVM7"/>
<sequence length="71" mass="8017">MNSETEESGLQDNVDQTFVPSSAASLQEAVNTVHELNAQLKRFENDMAMKLDYLDDRVSKLCYLVLPPRLS</sequence>
<dbReference type="EMBL" id="MBDO02000059">
    <property type="protein sequence ID" value="RLN65120.1"/>
    <property type="molecule type" value="Genomic_DNA"/>
</dbReference>
<accession>A0A3F2RVM7</accession>
<comment type="caution">
    <text evidence="2">The sequence shown here is derived from an EMBL/GenBank/DDBJ whole genome shotgun (WGS) entry which is preliminary data.</text>
</comment>
<proteinExistence type="predicted"/>
<dbReference type="OrthoDB" id="5919228at2759"/>
<dbReference type="EMBL" id="MBAD02001396">
    <property type="protein sequence ID" value="RLN55131.1"/>
    <property type="molecule type" value="Genomic_DNA"/>
</dbReference>
<evidence type="ECO:0000313" key="2">
    <source>
        <dbReference type="EMBL" id="RLN65120.1"/>
    </source>
</evidence>
<dbReference type="Proteomes" id="UP000277300">
    <property type="component" value="Unassembled WGS sequence"/>
</dbReference>
<evidence type="ECO:0000313" key="4">
    <source>
        <dbReference type="Proteomes" id="UP000284657"/>
    </source>
</evidence>
<reference evidence="3 4" key="1">
    <citation type="submission" date="2018-07" db="EMBL/GenBank/DDBJ databases">
        <title>Genome sequencing of oomycete isolates from Chile give support for New Zealand origin for Phytophthora kernoviae and make available the first Nothophytophthora sp. genome.</title>
        <authorList>
            <person name="Studholme D.J."/>
            <person name="Sanfuentes E."/>
            <person name="Panda P."/>
            <person name="Hill R."/>
            <person name="Sambles C."/>
            <person name="Grant M."/>
            <person name="Williams N.M."/>
            <person name="Mcdougal R.L."/>
        </authorList>
    </citation>
    <scope>NUCLEOTIDE SEQUENCE [LARGE SCALE GENOMIC DNA]</scope>
    <source>
        <strain evidence="2">Chile6</strain>
        <strain evidence="1">Chile7</strain>
    </source>
</reference>
<evidence type="ECO:0000313" key="3">
    <source>
        <dbReference type="Proteomes" id="UP000277300"/>
    </source>
</evidence>
<organism evidence="2 3">
    <name type="scientific">Phytophthora kernoviae</name>
    <dbReference type="NCBI Taxonomy" id="325452"/>
    <lineage>
        <taxon>Eukaryota</taxon>
        <taxon>Sar</taxon>
        <taxon>Stramenopiles</taxon>
        <taxon>Oomycota</taxon>
        <taxon>Peronosporomycetes</taxon>
        <taxon>Peronosporales</taxon>
        <taxon>Peronosporaceae</taxon>
        <taxon>Phytophthora</taxon>
    </lineage>
</organism>
<protein>
    <submittedName>
        <fullName evidence="2">Uncharacterized protein</fullName>
    </submittedName>
</protein>
<name>A0A3F2RVM7_9STRA</name>
<dbReference type="Proteomes" id="UP000284657">
    <property type="component" value="Unassembled WGS sequence"/>
</dbReference>
<gene>
    <name evidence="1" type="ORF">BBJ29_008709</name>
    <name evidence="2" type="ORF">BBP00_00003035</name>
</gene>